<dbReference type="Pfam" id="PF13193">
    <property type="entry name" value="AMP-binding_C"/>
    <property type="match status" value="1"/>
</dbReference>
<dbReference type="InterPro" id="IPR045851">
    <property type="entry name" value="AMP-bd_C_sf"/>
</dbReference>
<sequence length="507" mass="56320">MDSRSFPELLAQLARKHPEKPYFISTDNGQALSYGQLHQLCRKLGEQLSSLGFKQGDKVSVYMPNSERTAVLLLSIMARGLVANPINLLCQVSQLRHILRHSDTRLIFTTNELAGVLLPLLAEIDRPIQLVLVDPRSRELPVFADNALTVDDSGTPAPVTPDMDALLMYTSGTTGVPKGVLLTQENLLENARNIVREHRLTASDRVLGSLPLYHINGLVVTIIAPLIHEGSVAMTARFSAANFWRDASRYQCTWINVVPTIIAYLLNDQTDCSTLDLSRLRFCRSASSALPPERHRDFEKRFGIGIIETMGLTETAAPSFSNPYPADERQIGSVGKPSGTQAKVVDDQNHQVKNGEHGEIILTGKNVMHGYYKDPVKTKEAFTQDGWLRTGDIGYQDDRGFFYVTGRAKELIIKGGENIAPREIDEAVIKHPCVLDAASVGAPHPDYGQDIAVYLVLRENTTFDEQDMRRHCLKELGQYKSPSKYVVVQELPRGPSGKVQRLKLLDL</sequence>
<feature type="domain" description="AMP-dependent synthetase/ligase" evidence="3">
    <location>
        <begin position="13"/>
        <end position="372"/>
    </location>
</feature>
<gene>
    <name evidence="5" type="ORF">EDC26_1109</name>
</gene>
<dbReference type="SUPFAM" id="SSF56801">
    <property type="entry name" value="Acetyl-CoA synthetase-like"/>
    <property type="match status" value="1"/>
</dbReference>
<dbReference type="AlphaFoldDB" id="A0A4R3LZE6"/>
<comment type="similarity">
    <text evidence="1">Belongs to the ATP-dependent AMP-binding enzyme family.</text>
</comment>
<dbReference type="OrthoDB" id="9766486at2"/>
<dbReference type="Gene3D" id="3.40.50.12780">
    <property type="entry name" value="N-terminal domain of ligase-like"/>
    <property type="match status" value="1"/>
</dbReference>
<name>A0A4R3LZE6_9BURK</name>
<dbReference type="GO" id="GO:0031956">
    <property type="term" value="F:medium-chain fatty acid-CoA ligase activity"/>
    <property type="evidence" value="ECO:0007669"/>
    <property type="project" value="TreeGrafter"/>
</dbReference>
<dbReference type="InterPro" id="IPR042099">
    <property type="entry name" value="ANL_N_sf"/>
</dbReference>
<dbReference type="PANTHER" id="PTHR43201">
    <property type="entry name" value="ACYL-COA SYNTHETASE"/>
    <property type="match status" value="1"/>
</dbReference>
<accession>A0A4R3LZE6</accession>
<evidence type="ECO:0000256" key="2">
    <source>
        <dbReference type="ARBA" id="ARBA00022598"/>
    </source>
</evidence>
<evidence type="ECO:0000259" key="4">
    <source>
        <dbReference type="Pfam" id="PF13193"/>
    </source>
</evidence>
<proteinExistence type="inferred from homology"/>
<dbReference type="PANTHER" id="PTHR43201:SF5">
    <property type="entry name" value="MEDIUM-CHAIN ACYL-COA LIGASE ACSF2, MITOCHONDRIAL"/>
    <property type="match status" value="1"/>
</dbReference>
<protein>
    <submittedName>
        <fullName evidence="5">Long-chain acyl-CoA synthetase</fullName>
    </submittedName>
</protein>
<feature type="domain" description="AMP-binding enzyme C-terminal" evidence="4">
    <location>
        <begin position="423"/>
        <end position="498"/>
    </location>
</feature>
<dbReference type="Pfam" id="PF00501">
    <property type="entry name" value="AMP-binding"/>
    <property type="match status" value="1"/>
</dbReference>
<comment type="caution">
    <text evidence="5">The sequence shown here is derived from an EMBL/GenBank/DDBJ whole genome shotgun (WGS) entry which is preliminary data.</text>
</comment>
<dbReference type="EMBL" id="SMAJ01000010">
    <property type="protein sequence ID" value="TCT05269.1"/>
    <property type="molecule type" value="Genomic_DNA"/>
</dbReference>
<dbReference type="InterPro" id="IPR025110">
    <property type="entry name" value="AMP-bd_C"/>
</dbReference>
<evidence type="ECO:0000313" key="6">
    <source>
        <dbReference type="Proteomes" id="UP000295525"/>
    </source>
</evidence>
<dbReference type="InterPro" id="IPR000873">
    <property type="entry name" value="AMP-dep_synth/lig_dom"/>
</dbReference>
<evidence type="ECO:0000313" key="5">
    <source>
        <dbReference type="EMBL" id="TCT05269.1"/>
    </source>
</evidence>
<dbReference type="PROSITE" id="PS00455">
    <property type="entry name" value="AMP_BINDING"/>
    <property type="match status" value="1"/>
</dbReference>
<organism evidence="5 6">
    <name type="scientific">Paralcaligenes ureilyticus</name>
    <dbReference type="NCBI Taxonomy" id="627131"/>
    <lineage>
        <taxon>Bacteria</taxon>
        <taxon>Pseudomonadati</taxon>
        <taxon>Pseudomonadota</taxon>
        <taxon>Betaproteobacteria</taxon>
        <taxon>Burkholderiales</taxon>
        <taxon>Alcaligenaceae</taxon>
        <taxon>Paralcaligenes</taxon>
    </lineage>
</organism>
<evidence type="ECO:0000256" key="1">
    <source>
        <dbReference type="ARBA" id="ARBA00006432"/>
    </source>
</evidence>
<dbReference type="Proteomes" id="UP000295525">
    <property type="component" value="Unassembled WGS sequence"/>
</dbReference>
<keyword evidence="2" id="KW-0436">Ligase</keyword>
<keyword evidence="6" id="KW-1185">Reference proteome</keyword>
<dbReference type="InterPro" id="IPR020845">
    <property type="entry name" value="AMP-binding_CS"/>
</dbReference>
<dbReference type="GO" id="GO:0006631">
    <property type="term" value="P:fatty acid metabolic process"/>
    <property type="evidence" value="ECO:0007669"/>
    <property type="project" value="TreeGrafter"/>
</dbReference>
<evidence type="ECO:0000259" key="3">
    <source>
        <dbReference type="Pfam" id="PF00501"/>
    </source>
</evidence>
<reference evidence="5 6" key="1">
    <citation type="submission" date="2019-03" db="EMBL/GenBank/DDBJ databases">
        <title>Genomic Encyclopedia of Type Strains, Phase IV (KMG-IV): sequencing the most valuable type-strain genomes for metagenomic binning, comparative biology and taxonomic classification.</title>
        <authorList>
            <person name="Goeker M."/>
        </authorList>
    </citation>
    <scope>NUCLEOTIDE SEQUENCE [LARGE SCALE GENOMIC DNA]</scope>
    <source>
        <strain evidence="5 6">DSM 24591</strain>
    </source>
</reference>
<dbReference type="Gene3D" id="3.30.300.30">
    <property type="match status" value="1"/>
</dbReference>